<accession>A0A0D2UQD9</accession>
<dbReference type="EMBL" id="KE346373">
    <property type="protein sequence ID" value="KJE97216.1"/>
    <property type="molecule type" value="Genomic_DNA"/>
</dbReference>
<protein>
    <submittedName>
        <fullName evidence="1">Uncharacterized protein</fullName>
    </submittedName>
</protein>
<reference evidence="2" key="1">
    <citation type="submission" date="2011-02" db="EMBL/GenBank/DDBJ databases">
        <title>The Genome Sequence of Capsaspora owczarzaki ATCC 30864.</title>
        <authorList>
            <person name="Russ C."/>
            <person name="Cuomo C."/>
            <person name="Burger G."/>
            <person name="Gray M.W."/>
            <person name="Holland P.W.H."/>
            <person name="King N."/>
            <person name="Lang F.B.F."/>
            <person name="Roger A.J."/>
            <person name="Ruiz-Trillo I."/>
            <person name="Young S.K."/>
            <person name="Zeng Q."/>
            <person name="Gargeya S."/>
            <person name="Alvarado L."/>
            <person name="Berlin A."/>
            <person name="Chapman S.B."/>
            <person name="Chen Z."/>
            <person name="Freedman E."/>
            <person name="Gellesch M."/>
            <person name="Goldberg J."/>
            <person name="Griggs A."/>
            <person name="Gujja S."/>
            <person name="Heilman E."/>
            <person name="Heiman D."/>
            <person name="Howarth C."/>
            <person name="Mehta T."/>
            <person name="Neiman D."/>
            <person name="Pearson M."/>
            <person name="Roberts A."/>
            <person name="Saif S."/>
            <person name="Shea T."/>
            <person name="Shenoy N."/>
            <person name="Sisk P."/>
            <person name="Stolte C."/>
            <person name="Sykes S."/>
            <person name="White J."/>
            <person name="Yandava C."/>
            <person name="Haas B."/>
            <person name="Nusbaum C."/>
            <person name="Birren B."/>
        </authorList>
    </citation>
    <scope>NUCLEOTIDE SEQUENCE</scope>
    <source>
        <strain evidence="2">ATCC 30864</strain>
    </source>
</reference>
<keyword evidence="2" id="KW-1185">Reference proteome</keyword>
<gene>
    <name evidence="1" type="ORF">CAOG_010094</name>
</gene>
<dbReference type="AlphaFoldDB" id="A0A0D2UQD9"/>
<proteinExistence type="predicted"/>
<evidence type="ECO:0000313" key="1">
    <source>
        <dbReference type="EMBL" id="KJE97216.1"/>
    </source>
</evidence>
<evidence type="ECO:0000313" key="2">
    <source>
        <dbReference type="Proteomes" id="UP000008743"/>
    </source>
</evidence>
<organism evidence="1 2">
    <name type="scientific">Capsaspora owczarzaki (strain ATCC 30864)</name>
    <dbReference type="NCBI Taxonomy" id="595528"/>
    <lineage>
        <taxon>Eukaryota</taxon>
        <taxon>Filasterea</taxon>
        <taxon>Capsaspora</taxon>
    </lineage>
</organism>
<sequence>MSLERSERETERQNPTVLLLQSEHALCVLTDAHCSGEASPECCNWQSSDEAPTPLFLPRLRPPTSQFKASASRNVSSAAFIATVQWTALLALVNGKRDKSSKHATTKPPTIPSFPSLCLSLSPPPSSSAVWVPCDAFEHSIQNTELQSQHADPKAPLCLRSELLFDFIPLSCQFLMTRCRFLARGRWWWWRLTSLKTCNRRTVFVAQKTPRRGRGSFRFAHSV</sequence>
<dbReference type="InParanoid" id="A0A0D2UQD9"/>
<dbReference type="Proteomes" id="UP000008743">
    <property type="component" value="Unassembled WGS sequence"/>
</dbReference>
<name>A0A0D2UQD9_CAPO3</name>